<dbReference type="OrthoDB" id="260519at2759"/>
<keyword evidence="8 12" id="KW-0408">Iron</keyword>
<feature type="domain" description="Cytochrome b5 heme-binding" evidence="13">
    <location>
        <begin position="5"/>
        <end position="81"/>
    </location>
</feature>
<dbReference type="SUPFAM" id="SSF55856">
    <property type="entry name" value="Cytochrome b5-like heme/steroid binding domain"/>
    <property type="match status" value="1"/>
</dbReference>
<dbReference type="Pfam" id="PF00173">
    <property type="entry name" value="Cyt-b5"/>
    <property type="match status" value="1"/>
</dbReference>
<dbReference type="PANTHER" id="PTHR19359">
    <property type="entry name" value="CYTOCHROME B5"/>
    <property type="match status" value="1"/>
</dbReference>
<evidence type="ECO:0000313" key="15">
    <source>
        <dbReference type="Proteomes" id="UP000231279"/>
    </source>
</evidence>
<reference evidence="15" key="1">
    <citation type="journal article" date="2018" name="Gigascience">
        <title>Genome assembly of the Pink Ipe (Handroanthus impetiginosus, Bignoniaceae), a highly valued, ecologically keystone Neotropical timber forest tree.</title>
        <authorList>
            <person name="Silva-Junior O.B."/>
            <person name="Grattapaglia D."/>
            <person name="Novaes E."/>
            <person name="Collevatti R.G."/>
        </authorList>
    </citation>
    <scope>NUCLEOTIDE SEQUENCE [LARGE SCALE GENOMIC DNA]</scope>
    <source>
        <strain evidence="15">cv. UFG-1</strain>
    </source>
</reference>
<evidence type="ECO:0000256" key="9">
    <source>
        <dbReference type="ARBA" id="ARBA00023136"/>
    </source>
</evidence>
<dbReference type="PANTHER" id="PTHR19359:SF135">
    <property type="entry name" value="CYTOCHROME B5 ISOFORM E"/>
    <property type="match status" value="1"/>
</dbReference>
<dbReference type="Proteomes" id="UP000231279">
    <property type="component" value="Unassembled WGS sequence"/>
</dbReference>
<evidence type="ECO:0000256" key="10">
    <source>
        <dbReference type="ARBA" id="ARBA00037877"/>
    </source>
</evidence>
<feature type="transmembrane region" description="Helical" evidence="12">
    <location>
        <begin position="107"/>
        <end position="127"/>
    </location>
</feature>
<dbReference type="Gene3D" id="3.10.120.10">
    <property type="entry name" value="Cytochrome b5-like heme/steroid binding domain"/>
    <property type="match status" value="1"/>
</dbReference>
<keyword evidence="2" id="KW-0813">Transport</keyword>
<accession>A0A2G9HGI5</accession>
<protein>
    <submittedName>
        <fullName evidence="14">Cytochrome b5</fullName>
    </submittedName>
</protein>
<organism evidence="14 15">
    <name type="scientific">Handroanthus impetiginosus</name>
    <dbReference type="NCBI Taxonomy" id="429701"/>
    <lineage>
        <taxon>Eukaryota</taxon>
        <taxon>Viridiplantae</taxon>
        <taxon>Streptophyta</taxon>
        <taxon>Embryophyta</taxon>
        <taxon>Tracheophyta</taxon>
        <taxon>Spermatophyta</taxon>
        <taxon>Magnoliopsida</taxon>
        <taxon>eudicotyledons</taxon>
        <taxon>Gunneridae</taxon>
        <taxon>Pentapetalae</taxon>
        <taxon>asterids</taxon>
        <taxon>lamiids</taxon>
        <taxon>Lamiales</taxon>
        <taxon>Bignoniaceae</taxon>
        <taxon>Crescentiina</taxon>
        <taxon>Tabebuia alliance</taxon>
        <taxon>Handroanthus</taxon>
    </lineage>
</organism>
<name>A0A2G9HGI5_9LAMI</name>
<comment type="subcellular location">
    <subcellularLocation>
        <location evidence="1">Endoplasmic reticulum membrane</location>
        <topology evidence="1">Single-pass membrane protein</topology>
        <orientation evidence="1">Cytoplasmic side</orientation>
    </subcellularLocation>
    <subcellularLocation>
        <location evidence="10">Microsome membrane</location>
        <topology evidence="10">Single-pass membrane protein</topology>
        <orientation evidence="10">Cytoplasmic side</orientation>
    </subcellularLocation>
</comment>
<evidence type="ECO:0000256" key="12">
    <source>
        <dbReference type="RuleBase" id="RU362121"/>
    </source>
</evidence>
<keyword evidence="3 12" id="KW-0349">Heme</keyword>
<dbReference type="EMBL" id="NKXS01001845">
    <property type="protein sequence ID" value="PIN16543.1"/>
    <property type="molecule type" value="Genomic_DNA"/>
</dbReference>
<evidence type="ECO:0000256" key="5">
    <source>
        <dbReference type="ARBA" id="ARBA00022723"/>
    </source>
</evidence>
<dbReference type="InterPro" id="IPR018506">
    <property type="entry name" value="Cyt_B5_heme-BS"/>
</dbReference>
<dbReference type="PRINTS" id="PR00363">
    <property type="entry name" value="CYTOCHROMEB5"/>
</dbReference>
<evidence type="ECO:0000256" key="8">
    <source>
        <dbReference type="ARBA" id="ARBA00023004"/>
    </source>
</evidence>
<dbReference type="STRING" id="429701.A0A2G9HGI5"/>
<dbReference type="PROSITE" id="PS00191">
    <property type="entry name" value="CYTOCHROME_B5_1"/>
    <property type="match status" value="1"/>
</dbReference>
<proteinExistence type="inferred from homology"/>
<gene>
    <name evidence="14" type="ORF">CDL12_10800</name>
</gene>
<dbReference type="GO" id="GO:0005789">
    <property type="term" value="C:endoplasmic reticulum membrane"/>
    <property type="evidence" value="ECO:0007669"/>
    <property type="project" value="UniProtKB-SubCell"/>
</dbReference>
<dbReference type="InterPro" id="IPR036400">
    <property type="entry name" value="Cyt_B5-like_heme/steroid_sf"/>
</dbReference>
<dbReference type="FunFam" id="3.10.120.10:FF:000002">
    <property type="entry name" value="Cytochrome b5 type B"/>
    <property type="match status" value="1"/>
</dbReference>
<dbReference type="InterPro" id="IPR001199">
    <property type="entry name" value="Cyt_B5-like_heme/steroid-bd"/>
</dbReference>
<evidence type="ECO:0000256" key="1">
    <source>
        <dbReference type="ARBA" id="ARBA00004131"/>
    </source>
</evidence>
<keyword evidence="15" id="KW-1185">Reference proteome</keyword>
<dbReference type="GO" id="GO:0020037">
    <property type="term" value="F:heme binding"/>
    <property type="evidence" value="ECO:0007669"/>
    <property type="project" value="UniProtKB-UniRule"/>
</dbReference>
<keyword evidence="9 12" id="KW-0472">Membrane</keyword>
<dbReference type="SMART" id="SM01117">
    <property type="entry name" value="Cyt-b5"/>
    <property type="match status" value="1"/>
</dbReference>
<evidence type="ECO:0000256" key="11">
    <source>
        <dbReference type="ARBA" id="ARBA00038168"/>
    </source>
</evidence>
<dbReference type="GO" id="GO:0046872">
    <property type="term" value="F:metal ion binding"/>
    <property type="evidence" value="ECO:0007669"/>
    <property type="project" value="UniProtKB-UniRule"/>
</dbReference>
<keyword evidence="12" id="KW-1133">Transmembrane helix</keyword>
<keyword evidence="6" id="KW-0256">Endoplasmic reticulum</keyword>
<evidence type="ECO:0000256" key="2">
    <source>
        <dbReference type="ARBA" id="ARBA00022448"/>
    </source>
</evidence>
<keyword evidence="7" id="KW-0492">Microsome</keyword>
<dbReference type="InterPro" id="IPR050668">
    <property type="entry name" value="Cytochrome_b5"/>
</dbReference>
<evidence type="ECO:0000256" key="4">
    <source>
        <dbReference type="ARBA" id="ARBA00022692"/>
    </source>
</evidence>
<comment type="caution">
    <text evidence="14">The sequence shown here is derived from an EMBL/GenBank/DDBJ whole genome shotgun (WGS) entry which is preliminary data.</text>
</comment>
<evidence type="ECO:0000256" key="6">
    <source>
        <dbReference type="ARBA" id="ARBA00022824"/>
    </source>
</evidence>
<evidence type="ECO:0000313" key="14">
    <source>
        <dbReference type="EMBL" id="PIN16543.1"/>
    </source>
</evidence>
<keyword evidence="5 12" id="KW-0479">Metal-binding</keyword>
<evidence type="ECO:0000259" key="13">
    <source>
        <dbReference type="PROSITE" id="PS50255"/>
    </source>
</evidence>
<sequence>MAADPKVYAFEEVAKHDKIKDCWLIINGKVYDVSQFMEEHPGGEEVMLAATAKDASSDFEDIGHSDDAREKMGNYCIGQIDVATVPLKRAHISLPQAQYNSSKGPGFVIKILQFLLPLVILGLALAVRRSTKEE</sequence>
<keyword evidence="4 12" id="KW-0812">Transmembrane</keyword>
<dbReference type="PROSITE" id="PS50255">
    <property type="entry name" value="CYTOCHROME_B5_2"/>
    <property type="match status" value="1"/>
</dbReference>
<comment type="similarity">
    <text evidence="11 12">Belongs to the cytochrome b5 family.</text>
</comment>
<dbReference type="AlphaFoldDB" id="A0A2G9HGI5"/>
<evidence type="ECO:0000256" key="7">
    <source>
        <dbReference type="ARBA" id="ARBA00022848"/>
    </source>
</evidence>
<evidence type="ECO:0000256" key="3">
    <source>
        <dbReference type="ARBA" id="ARBA00022617"/>
    </source>
</evidence>